<accession>I4G4Q7</accession>
<dbReference type="InterPro" id="IPR019734">
    <property type="entry name" value="TPR_rpt"/>
</dbReference>
<reference evidence="2 3" key="1">
    <citation type="submission" date="2012-04" db="EMBL/GenBank/DDBJ databases">
        <authorList>
            <person name="Genoscope - CEA"/>
        </authorList>
    </citation>
    <scope>NUCLEOTIDE SEQUENCE [LARGE SCALE GENOMIC DNA]</scope>
    <source>
        <strain evidence="2 3">9443</strain>
    </source>
</reference>
<dbReference type="AlphaFoldDB" id="I4G4Q7"/>
<feature type="repeat" description="TPR" evidence="1">
    <location>
        <begin position="17"/>
        <end position="50"/>
    </location>
</feature>
<dbReference type="HOGENOM" id="CLU_2650386_0_0_3"/>
<protein>
    <submittedName>
        <fullName evidence="2">Uncharacterized protein</fullName>
    </submittedName>
</protein>
<dbReference type="PROSITE" id="PS50005">
    <property type="entry name" value="TPR"/>
    <property type="match status" value="1"/>
</dbReference>
<proteinExistence type="predicted"/>
<dbReference type="SUPFAM" id="SSF48452">
    <property type="entry name" value="TPR-like"/>
    <property type="match status" value="1"/>
</dbReference>
<evidence type="ECO:0000313" key="2">
    <source>
        <dbReference type="EMBL" id="CCI02918.1"/>
    </source>
</evidence>
<comment type="caution">
    <text evidence="2">The sequence shown here is derived from an EMBL/GenBank/DDBJ whole genome shotgun (WGS) entry which is preliminary data.</text>
</comment>
<keyword evidence="1" id="KW-0802">TPR repeat</keyword>
<dbReference type="Pfam" id="PF14559">
    <property type="entry name" value="TPR_19"/>
    <property type="match status" value="1"/>
</dbReference>
<organism evidence="2 3">
    <name type="scientific">Microcystis aeruginosa PCC 9443</name>
    <dbReference type="NCBI Taxonomy" id="1160281"/>
    <lineage>
        <taxon>Bacteria</taxon>
        <taxon>Bacillati</taxon>
        <taxon>Cyanobacteriota</taxon>
        <taxon>Cyanophyceae</taxon>
        <taxon>Oscillatoriophycideae</taxon>
        <taxon>Chroococcales</taxon>
        <taxon>Microcystaceae</taxon>
        <taxon>Microcystis</taxon>
    </lineage>
</organism>
<dbReference type="InterPro" id="IPR011990">
    <property type="entry name" value="TPR-like_helical_dom_sf"/>
</dbReference>
<dbReference type="Gene3D" id="1.25.40.10">
    <property type="entry name" value="Tetratricopeptide repeat domain"/>
    <property type="match status" value="1"/>
</dbReference>
<dbReference type="EMBL" id="CAIJ01000325">
    <property type="protein sequence ID" value="CCI02918.1"/>
    <property type="molecule type" value="Genomic_DNA"/>
</dbReference>
<evidence type="ECO:0000256" key="1">
    <source>
        <dbReference type="PROSITE-ProRule" id="PRU00339"/>
    </source>
</evidence>
<dbReference type="Proteomes" id="UP000003480">
    <property type="component" value="Unassembled WGS sequence"/>
</dbReference>
<name>I4G4Q7_MICAE</name>
<sequence length="76" mass="8450">MASSQFQKSLEINPQSAENQLALAVTLYRQGNTGKAIELAKSALKIDPEFAQVETLQKNLWGDQIIADTRKLFSQL</sequence>
<evidence type="ECO:0000313" key="3">
    <source>
        <dbReference type="Proteomes" id="UP000003480"/>
    </source>
</evidence>
<gene>
    <name evidence="2" type="ORF">MICAC_3910004</name>
</gene>